<evidence type="ECO:0000313" key="3">
    <source>
        <dbReference type="Proteomes" id="UP000439903"/>
    </source>
</evidence>
<evidence type="ECO:0000313" key="2">
    <source>
        <dbReference type="EMBL" id="KAF0484055.1"/>
    </source>
</evidence>
<dbReference type="OrthoDB" id="8119704at2759"/>
<dbReference type="InterPro" id="IPR000073">
    <property type="entry name" value="AB_hydrolase_1"/>
</dbReference>
<dbReference type="GO" id="GO:0016787">
    <property type="term" value="F:hydrolase activity"/>
    <property type="evidence" value="ECO:0007669"/>
    <property type="project" value="UniProtKB-KW"/>
</dbReference>
<dbReference type="SUPFAM" id="SSF53474">
    <property type="entry name" value="alpha/beta-Hydrolases"/>
    <property type="match status" value="1"/>
</dbReference>
<dbReference type="InterPro" id="IPR029058">
    <property type="entry name" value="AB_hydrolase_fold"/>
</dbReference>
<dbReference type="InterPro" id="IPR050471">
    <property type="entry name" value="AB_hydrolase"/>
</dbReference>
<dbReference type="EMBL" id="WTPW01000739">
    <property type="protein sequence ID" value="KAF0484055.1"/>
    <property type="molecule type" value="Genomic_DNA"/>
</dbReference>
<proteinExistence type="predicted"/>
<dbReference type="Gene3D" id="3.40.50.1820">
    <property type="entry name" value="alpha/beta hydrolase"/>
    <property type="match status" value="1"/>
</dbReference>
<dbReference type="PRINTS" id="PR00111">
    <property type="entry name" value="ABHYDROLASE"/>
</dbReference>
<dbReference type="Proteomes" id="UP000439903">
    <property type="component" value="Unassembled WGS sequence"/>
</dbReference>
<dbReference type="AlphaFoldDB" id="A0A8H4ADX0"/>
<protein>
    <submittedName>
        <fullName evidence="2">Alpha/beta hydrolase</fullName>
    </submittedName>
</protein>
<organism evidence="2 3">
    <name type="scientific">Gigaspora margarita</name>
    <dbReference type="NCBI Taxonomy" id="4874"/>
    <lineage>
        <taxon>Eukaryota</taxon>
        <taxon>Fungi</taxon>
        <taxon>Fungi incertae sedis</taxon>
        <taxon>Mucoromycota</taxon>
        <taxon>Glomeromycotina</taxon>
        <taxon>Glomeromycetes</taxon>
        <taxon>Diversisporales</taxon>
        <taxon>Gigasporaceae</taxon>
        <taxon>Gigaspora</taxon>
    </lineage>
</organism>
<reference evidence="2 3" key="1">
    <citation type="journal article" date="2019" name="Environ. Microbiol.">
        <title>At the nexus of three kingdoms: the genome of the mycorrhizal fungus Gigaspora margarita provides insights into plant, endobacterial and fungal interactions.</title>
        <authorList>
            <person name="Venice F."/>
            <person name="Ghignone S."/>
            <person name="Salvioli di Fossalunga A."/>
            <person name="Amselem J."/>
            <person name="Novero M."/>
            <person name="Xianan X."/>
            <person name="Sedzielewska Toro K."/>
            <person name="Morin E."/>
            <person name="Lipzen A."/>
            <person name="Grigoriev I.V."/>
            <person name="Henrissat B."/>
            <person name="Martin F.M."/>
            <person name="Bonfante P."/>
        </authorList>
    </citation>
    <scope>NUCLEOTIDE SEQUENCE [LARGE SCALE GENOMIC DNA]</scope>
    <source>
        <strain evidence="2 3">BEG34</strain>
    </source>
</reference>
<sequence>MSETRFFEQQDGSKIAYKIFKSANVKNVIPLVLIIGFGGTKEHFFGFEEELAKNQQVIVYDNRGIGESIIASPNDSFTIELLAQDTIGLIKHLGIKRFNLFGEAMGGRVALSVALNLPSDLKLEKLVVCTSSARVDTSTAIFYQMEQIYKLPSFEFSKTLQDQKDQILKSEGDKELVKYLLEHPDKLDKIAEIIFNTNPGRSFEIFKRQWEANKKCDLVSRLKEIKIPTLIVHGENDVIVPIQDSELLDREIPNTQFYRIPNVGHSIFVTAPETANVISDFLNK</sequence>
<dbReference type="PANTHER" id="PTHR43433:SF5">
    <property type="entry name" value="AB HYDROLASE-1 DOMAIN-CONTAINING PROTEIN"/>
    <property type="match status" value="1"/>
</dbReference>
<feature type="domain" description="AB hydrolase-1" evidence="1">
    <location>
        <begin position="30"/>
        <end position="272"/>
    </location>
</feature>
<keyword evidence="3" id="KW-1185">Reference proteome</keyword>
<dbReference type="PANTHER" id="PTHR43433">
    <property type="entry name" value="HYDROLASE, ALPHA/BETA FOLD FAMILY PROTEIN"/>
    <property type="match status" value="1"/>
</dbReference>
<evidence type="ECO:0000259" key="1">
    <source>
        <dbReference type="Pfam" id="PF00561"/>
    </source>
</evidence>
<keyword evidence="2" id="KW-0378">Hydrolase</keyword>
<name>A0A8H4ADX0_GIGMA</name>
<dbReference type="Pfam" id="PF00561">
    <property type="entry name" value="Abhydrolase_1"/>
    <property type="match status" value="1"/>
</dbReference>
<gene>
    <name evidence="2" type="ORF">F8M41_023099</name>
</gene>
<accession>A0A8H4ADX0</accession>
<comment type="caution">
    <text evidence="2">The sequence shown here is derived from an EMBL/GenBank/DDBJ whole genome shotgun (WGS) entry which is preliminary data.</text>
</comment>